<comment type="similarity">
    <text evidence="2">Belongs to the diacylglycerol acyltransferase family.</text>
</comment>
<keyword evidence="9 12" id="KW-0472">Membrane</keyword>
<proteinExistence type="inferred from homology"/>
<dbReference type="PaxDb" id="3055-EDP06642"/>
<dbReference type="GO" id="GO:0005789">
    <property type="term" value="C:endoplasmic reticulum membrane"/>
    <property type="evidence" value="ECO:0000318"/>
    <property type="project" value="GO_Central"/>
</dbReference>
<evidence type="ECO:0000256" key="6">
    <source>
        <dbReference type="ARBA" id="ARBA00022824"/>
    </source>
</evidence>
<dbReference type="RefSeq" id="XP_001701667.2">
    <property type="nucleotide sequence ID" value="XM_001701615.3"/>
</dbReference>
<evidence type="ECO:0000256" key="10">
    <source>
        <dbReference type="ARBA" id="ARBA00023315"/>
    </source>
</evidence>
<feature type="compositionally biased region" description="Low complexity" evidence="11">
    <location>
        <begin position="216"/>
        <end position="254"/>
    </location>
</feature>
<evidence type="ECO:0000256" key="3">
    <source>
        <dbReference type="ARBA" id="ARBA00022516"/>
    </source>
</evidence>
<keyword evidence="10" id="KW-0012">Acyltransferase</keyword>
<accession>A0A2K3E0F5</accession>
<dbReference type="Pfam" id="PF03982">
    <property type="entry name" value="DAGAT"/>
    <property type="match status" value="2"/>
</dbReference>
<keyword evidence="8" id="KW-0443">Lipid metabolism</keyword>
<dbReference type="InParanoid" id="A0A2K3E0F5"/>
<organism evidence="13 14">
    <name type="scientific">Chlamydomonas reinhardtii</name>
    <name type="common">Chlamydomonas smithii</name>
    <dbReference type="NCBI Taxonomy" id="3055"/>
    <lineage>
        <taxon>Eukaryota</taxon>
        <taxon>Viridiplantae</taxon>
        <taxon>Chlorophyta</taxon>
        <taxon>core chlorophytes</taxon>
        <taxon>Chlorophyceae</taxon>
        <taxon>CS clade</taxon>
        <taxon>Chlamydomonadales</taxon>
        <taxon>Chlamydomonadaceae</taxon>
        <taxon>Chlamydomonas</taxon>
    </lineage>
</organism>
<comment type="subcellular location">
    <subcellularLocation>
        <location evidence="1">Endoplasmic reticulum membrane</location>
        <topology evidence="1">Multi-pass membrane protein</topology>
    </subcellularLocation>
</comment>
<feature type="compositionally biased region" description="Pro residues" evidence="11">
    <location>
        <begin position="319"/>
        <end position="329"/>
    </location>
</feature>
<feature type="region of interest" description="Disordered" evidence="11">
    <location>
        <begin position="540"/>
        <end position="595"/>
    </location>
</feature>
<feature type="transmembrane region" description="Helical" evidence="12">
    <location>
        <begin position="349"/>
        <end position="371"/>
    </location>
</feature>
<evidence type="ECO:0000256" key="2">
    <source>
        <dbReference type="ARBA" id="ARBA00005420"/>
    </source>
</evidence>
<dbReference type="PANTHER" id="PTHR12317:SF63">
    <property type="entry name" value="DIACYLGLYCEROL O-ACYLTRANSFERASE 2"/>
    <property type="match status" value="1"/>
</dbReference>
<evidence type="ECO:0000256" key="11">
    <source>
        <dbReference type="SAM" id="MobiDB-lite"/>
    </source>
</evidence>
<feature type="region of interest" description="Disordered" evidence="11">
    <location>
        <begin position="92"/>
        <end position="115"/>
    </location>
</feature>
<evidence type="ECO:0000256" key="1">
    <source>
        <dbReference type="ARBA" id="ARBA00004477"/>
    </source>
</evidence>
<feature type="compositionally biased region" description="Basic and acidic residues" evidence="11">
    <location>
        <begin position="559"/>
        <end position="568"/>
    </location>
</feature>
<sequence>MVARHQDPEPSQGLGEERQQQLAPQPGVPSASEAQAEAEVAARGSREGSGGGAPAGGAAGKLGDGEEASGQPLRRLSEVLAPLLVVSAFGASGSGGSSCASTPASATATTSAAHTTASAVAAATAAEGVAAASAAAAAERACARQHDEAAASNMIGATPSPFHQDPPASPSPPSSSHARHHGDVSPFHLQRLQSHPVPPSSSCSSDGASGDDGRRLSGSSSGSSRSRSRGGFLSGDTGFASTGNGSTSTCSGKGCKEAAAAPARDGGAACAAPITATTATITTTTATAINATTTVAATAHSPRPRPGPGPPKLVVMTPRDPPVPRPPPGVRQYTDGRSASYVLPLPYRLLAQLTLGLYVGFPYILLGLLLGTAAGSRAAAAALALTLGSLLVPAPPHIRQGMLDSALFRLWRAYFNYSYAYDQLPDFNRPHIFVNSPHGAFPLSQILCISLSNIVWPGFPVHSLAASVLWYIPLWRHMKAALGAAPASRDNARMLLRHRGSVAVLAGGIAEMYTSSPSRAAAATEPDEAAAAGGAIDTTEAAGATGSSSTTTSPPQPKEQQRDGEQRQGPRKGLKGLLKGPKDDPDPAAEEEQGLGLAPERIKLLGRRGFVRLAVEMGVPIVPIYHMGNSKILTFGPQSLQQLSRRLRMALGAVFGVWGLPVPRPQPLMMCVGSPIPVPYVDPAAEPERFEAVVAAVHGQVVAAFQDLYNRYRVQYGCGWERRPLEVC</sequence>
<feature type="region of interest" description="Disordered" evidence="11">
    <location>
        <begin position="136"/>
        <end position="254"/>
    </location>
</feature>
<feature type="region of interest" description="Disordered" evidence="11">
    <location>
        <begin position="1"/>
        <end position="74"/>
    </location>
</feature>
<evidence type="ECO:0000256" key="12">
    <source>
        <dbReference type="SAM" id="Phobius"/>
    </source>
</evidence>
<protein>
    <recommendedName>
        <fullName evidence="15">Acyltransferase</fullName>
    </recommendedName>
</protein>
<name>A0A2K3E0F5_CHLRE</name>
<evidence type="ECO:0000256" key="7">
    <source>
        <dbReference type="ARBA" id="ARBA00022989"/>
    </source>
</evidence>
<evidence type="ECO:0000256" key="5">
    <source>
        <dbReference type="ARBA" id="ARBA00022692"/>
    </source>
</evidence>
<keyword evidence="7 12" id="KW-1133">Transmembrane helix</keyword>
<dbReference type="GeneID" id="5727266"/>
<evidence type="ECO:0000313" key="14">
    <source>
        <dbReference type="Proteomes" id="UP000006906"/>
    </source>
</evidence>
<evidence type="ECO:0000256" key="4">
    <source>
        <dbReference type="ARBA" id="ARBA00022679"/>
    </source>
</evidence>
<feature type="region of interest" description="Disordered" evidence="11">
    <location>
        <begin position="294"/>
        <end position="335"/>
    </location>
</feature>
<evidence type="ECO:0000313" key="13">
    <source>
        <dbReference type="EMBL" id="PNW86263.1"/>
    </source>
</evidence>
<evidence type="ECO:0000256" key="8">
    <source>
        <dbReference type="ARBA" id="ARBA00023098"/>
    </source>
</evidence>
<dbReference type="KEGG" id="cre:CHLRE_02g079050v5"/>
<reference evidence="13 14" key="1">
    <citation type="journal article" date="2007" name="Science">
        <title>The Chlamydomonas genome reveals the evolution of key animal and plant functions.</title>
        <authorList>
            <person name="Merchant S.S."/>
            <person name="Prochnik S.E."/>
            <person name="Vallon O."/>
            <person name="Harris E.H."/>
            <person name="Karpowicz S.J."/>
            <person name="Witman G.B."/>
            <person name="Terry A."/>
            <person name="Salamov A."/>
            <person name="Fritz-Laylin L.K."/>
            <person name="Marechal-Drouard L."/>
            <person name="Marshall W.F."/>
            <person name="Qu L.H."/>
            <person name="Nelson D.R."/>
            <person name="Sanderfoot A.A."/>
            <person name="Spalding M.H."/>
            <person name="Kapitonov V.V."/>
            <person name="Ren Q."/>
            <person name="Ferris P."/>
            <person name="Lindquist E."/>
            <person name="Shapiro H."/>
            <person name="Lucas S.M."/>
            <person name="Grimwood J."/>
            <person name="Schmutz J."/>
            <person name="Cardol P."/>
            <person name="Cerutti H."/>
            <person name="Chanfreau G."/>
            <person name="Chen C.L."/>
            <person name="Cognat V."/>
            <person name="Croft M.T."/>
            <person name="Dent R."/>
            <person name="Dutcher S."/>
            <person name="Fernandez E."/>
            <person name="Fukuzawa H."/>
            <person name="Gonzalez-Ballester D."/>
            <person name="Gonzalez-Halphen D."/>
            <person name="Hallmann A."/>
            <person name="Hanikenne M."/>
            <person name="Hippler M."/>
            <person name="Inwood W."/>
            <person name="Jabbari K."/>
            <person name="Kalanon M."/>
            <person name="Kuras R."/>
            <person name="Lefebvre P.A."/>
            <person name="Lemaire S.D."/>
            <person name="Lobanov A.V."/>
            <person name="Lohr M."/>
            <person name="Manuell A."/>
            <person name="Meier I."/>
            <person name="Mets L."/>
            <person name="Mittag M."/>
            <person name="Mittelmeier T."/>
            <person name="Moroney J.V."/>
            <person name="Moseley J."/>
            <person name="Napoli C."/>
            <person name="Nedelcu A.M."/>
            <person name="Niyogi K."/>
            <person name="Novoselov S.V."/>
            <person name="Paulsen I.T."/>
            <person name="Pazour G."/>
            <person name="Purton S."/>
            <person name="Ral J.P."/>
            <person name="Riano-Pachon D.M."/>
            <person name="Riekhof W."/>
            <person name="Rymarquis L."/>
            <person name="Schroda M."/>
            <person name="Stern D."/>
            <person name="Umen J."/>
            <person name="Willows R."/>
            <person name="Wilson N."/>
            <person name="Zimmer S.L."/>
            <person name="Allmer J."/>
            <person name="Balk J."/>
            <person name="Bisova K."/>
            <person name="Chen C.J."/>
            <person name="Elias M."/>
            <person name="Gendler K."/>
            <person name="Hauser C."/>
            <person name="Lamb M.R."/>
            <person name="Ledford H."/>
            <person name="Long J.C."/>
            <person name="Minagawa J."/>
            <person name="Page M.D."/>
            <person name="Pan J."/>
            <person name="Pootakham W."/>
            <person name="Roje S."/>
            <person name="Rose A."/>
            <person name="Stahlberg E."/>
            <person name="Terauchi A.M."/>
            <person name="Yang P."/>
            <person name="Ball S."/>
            <person name="Bowler C."/>
            <person name="Dieckmann C.L."/>
            <person name="Gladyshev V.N."/>
            <person name="Green P."/>
            <person name="Jorgensen R."/>
            <person name="Mayfield S."/>
            <person name="Mueller-Roeber B."/>
            <person name="Rajamani S."/>
            <person name="Sayre R.T."/>
            <person name="Brokstein P."/>
            <person name="Dubchak I."/>
            <person name="Goodstein D."/>
            <person name="Hornick L."/>
            <person name="Huang Y.W."/>
            <person name="Jhaveri J."/>
            <person name="Luo Y."/>
            <person name="Martinez D."/>
            <person name="Ngau W.C."/>
            <person name="Otillar B."/>
            <person name="Poliakov A."/>
            <person name="Porter A."/>
            <person name="Szajkowski L."/>
            <person name="Werner G."/>
            <person name="Zhou K."/>
            <person name="Grigoriev I.V."/>
            <person name="Rokhsar D.S."/>
            <person name="Grossman A.R."/>
        </authorList>
    </citation>
    <scope>NUCLEOTIDE SEQUENCE [LARGE SCALE GENOMIC DNA]</scope>
    <source>
        <strain evidence="14">CC-503</strain>
    </source>
</reference>
<keyword evidence="4" id="KW-0808">Transferase</keyword>
<dbReference type="OrthoDB" id="202924at2759"/>
<dbReference type="GO" id="GO:0019432">
    <property type="term" value="P:triglyceride biosynthetic process"/>
    <property type="evidence" value="ECO:0000318"/>
    <property type="project" value="GO_Central"/>
</dbReference>
<dbReference type="Gramene" id="PNW86263">
    <property type="protein sequence ID" value="PNW86263"/>
    <property type="gene ID" value="CHLRE_02g079050v5"/>
</dbReference>
<feature type="compositionally biased region" description="Gly residues" evidence="11">
    <location>
        <begin position="47"/>
        <end position="62"/>
    </location>
</feature>
<feature type="compositionally biased region" description="Low complexity" evidence="11">
    <location>
        <begin position="30"/>
        <end position="43"/>
    </location>
</feature>
<dbReference type="PANTHER" id="PTHR12317">
    <property type="entry name" value="DIACYLGLYCEROL O-ACYLTRANSFERASE"/>
    <property type="match status" value="1"/>
</dbReference>
<dbReference type="Proteomes" id="UP000006906">
    <property type="component" value="Chromosome 2"/>
</dbReference>
<gene>
    <name evidence="13" type="ORF">CHLRE_02g079050v5</name>
</gene>
<dbReference type="EMBL" id="CM008963">
    <property type="protein sequence ID" value="PNW86263.1"/>
    <property type="molecule type" value="Genomic_DNA"/>
</dbReference>
<keyword evidence="3" id="KW-0444">Lipid biosynthesis</keyword>
<dbReference type="STRING" id="3055.A0A2K3E0F5"/>
<evidence type="ECO:0000256" key="9">
    <source>
        <dbReference type="ARBA" id="ARBA00023136"/>
    </source>
</evidence>
<keyword evidence="6" id="KW-0256">Endoplasmic reticulum</keyword>
<feature type="transmembrane region" description="Helical" evidence="12">
    <location>
        <begin position="378"/>
        <end position="398"/>
    </location>
</feature>
<evidence type="ECO:0008006" key="15">
    <source>
        <dbReference type="Google" id="ProtNLM"/>
    </source>
</evidence>
<dbReference type="AlphaFoldDB" id="A0A2K3E0F5"/>
<keyword evidence="5 12" id="KW-0812">Transmembrane</keyword>
<keyword evidence="14" id="KW-1185">Reference proteome</keyword>
<dbReference type="GO" id="GO:0004144">
    <property type="term" value="F:diacylglycerol O-acyltransferase activity"/>
    <property type="evidence" value="ECO:0000318"/>
    <property type="project" value="GO_Central"/>
</dbReference>
<dbReference type="InterPro" id="IPR007130">
    <property type="entry name" value="DAGAT"/>
</dbReference>
<feature type="compositionally biased region" description="Low complexity" evidence="11">
    <location>
        <begin position="540"/>
        <end position="553"/>
    </location>
</feature>